<evidence type="ECO:0000256" key="3">
    <source>
        <dbReference type="ARBA" id="ARBA00022723"/>
    </source>
</evidence>
<dbReference type="RefSeq" id="WP_011196722.1">
    <property type="nucleotide sequence ID" value="NC_006177.1"/>
</dbReference>
<dbReference type="HOGENOM" id="CLU_043374_0_0_9"/>
<evidence type="ECO:0000313" key="9">
    <source>
        <dbReference type="Proteomes" id="UP000000417"/>
    </source>
</evidence>
<reference evidence="8 9" key="1">
    <citation type="journal article" date="2004" name="Nucleic Acids Res.">
        <title>Genome sequence of Symbiobacterium thermophilum, an uncultivable bacterium that depends on microbial commensalism.</title>
        <authorList>
            <person name="Ueda K."/>
            <person name="Yamashita A."/>
            <person name="Ishikawa J."/>
            <person name="Shimada M."/>
            <person name="Watsuji T."/>
            <person name="Morimura K."/>
            <person name="Ikeda H."/>
            <person name="Hattori M."/>
            <person name="Beppu T."/>
        </authorList>
    </citation>
    <scope>NUCLEOTIDE SEQUENCE [LARGE SCALE GENOMIC DNA]</scope>
    <source>
        <strain evidence="9">T / IAM 14863</strain>
    </source>
</reference>
<protein>
    <submittedName>
        <fullName evidence="8">Formate dehydrogenase beta subunit</fullName>
    </submittedName>
</protein>
<feature type="domain" description="4Fe-4S ferredoxin-type" evidence="7">
    <location>
        <begin position="96"/>
        <end position="125"/>
    </location>
</feature>
<dbReference type="AlphaFoldDB" id="Q67L61"/>
<keyword evidence="2" id="KW-0004">4Fe-4S</keyword>
<keyword evidence="4" id="KW-0677">Repeat</keyword>
<organism evidence="8 9">
    <name type="scientific">Symbiobacterium thermophilum (strain DSM 24528 / JCM 14929 / IAM 14863 / T)</name>
    <dbReference type="NCBI Taxonomy" id="292459"/>
    <lineage>
        <taxon>Bacteria</taxon>
        <taxon>Bacillati</taxon>
        <taxon>Bacillota</taxon>
        <taxon>Clostridia</taxon>
        <taxon>Eubacteriales</taxon>
        <taxon>Symbiobacteriaceae</taxon>
        <taxon>Symbiobacterium</taxon>
    </lineage>
</organism>
<evidence type="ECO:0000256" key="5">
    <source>
        <dbReference type="ARBA" id="ARBA00023004"/>
    </source>
</evidence>
<accession>Q67L61</accession>
<dbReference type="PANTHER" id="PTHR43545:SF4">
    <property type="entry name" value="IRON-SULFUR PROTEIN"/>
    <property type="match status" value="1"/>
</dbReference>
<dbReference type="InterPro" id="IPR017896">
    <property type="entry name" value="4Fe4S_Fe-S-bd"/>
</dbReference>
<evidence type="ECO:0000256" key="4">
    <source>
        <dbReference type="ARBA" id="ARBA00022737"/>
    </source>
</evidence>
<keyword evidence="3" id="KW-0479">Metal-binding</keyword>
<dbReference type="OrthoDB" id="9810688at2"/>
<keyword evidence="6" id="KW-0411">Iron-sulfur</keyword>
<dbReference type="GO" id="GO:0051539">
    <property type="term" value="F:4 iron, 4 sulfur cluster binding"/>
    <property type="evidence" value="ECO:0007669"/>
    <property type="project" value="UniProtKB-KW"/>
</dbReference>
<dbReference type="EMBL" id="AP006840">
    <property type="protein sequence ID" value="BAD41585.1"/>
    <property type="molecule type" value="Genomic_DNA"/>
</dbReference>
<dbReference type="Pfam" id="PF13247">
    <property type="entry name" value="Fer4_11"/>
    <property type="match status" value="1"/>
</dbReference>
<comment type="subcellular location">
    <subcellularLocation>
        <location evidence="1">Cell envelope</location>
    </subcellularLocation>
</comment>
<evidence type="ECO:0000313" key="8">
    <source>
        <dbReference type="EMBL" id="BAD41585.1"/>
    </source>
</evidence>
<dbReference type="GO" id="GO:0046872">
    <property type="term" value="F:metal ion binding"/>
    <property type="evidence" value="ECO:0007669"/>
    <property type="project" value="UniProtKB-KW"/>
</dbReference>
<dbReference type="Proteomes" id="UP000000417">
    <property type="component" value="Chromosome"/>
</dbReference>
<proteinExistence type="predicted"/>
<evidence type="ECO:0000256" key="6">
    <source>
        <dbReference type="ARBA" id="ARBA00023014"/>
    </source>
</evidence>
<dbReference type="STRING" id="292459.STH2600"/>
<gene>
    <name evidence="8" type="ordered locus">STH2600</name>
</gene>
<dbReference type="KEGG" id="sth:STH2600"/>
<dbReference type="SUPFAM" id="SSF54862">
    <property type="entry name" value="4Fe-4S ferredoxins"/>
    <property type="match status" value="1"/>
</dbReference>
<feature type="domain" description="4Fe-4S ferredoxin-type" evidence="7">
    <location>
        <begin position="3"/>
        <end position="33"/>
    </location>
</feature>
<keyword evidence="5" id="KW-0408">Iron</keyword>
<sequence length="263" mass="28451">MTYGMLIDLSKCMGCRGCQVACKQWNDLPGEDTSVGPDFTNPQKRSAYTWTTIDFVTAEVNGRTVATFTKSGCMHCLEPACESVCIAGAIKRQANGAVTIDHDKCIGCRYCQLGCPFGVPKYEYDKPVPRMQKCTLCYDRISEGLEPACAATCPSGAILFGEREELLKLARQRIAEGGGRYIDHVYGEHEAGGTAVLYISPVPLDLTALNTDVTTESVPGFTWKAMRQLPVLVGSVAALSLGLMAYSRRRAQLEALAKGGGEQ</sequence>
<keyword evidence="9" id="KW-1185">Reference proteome</keyword>
<dbReference type="PROSITE" id="PS00198">
    <property type="entry name" value="4FE4S_FER_1"/>
    <property type="match status" value="1"/>
</dbReference>
<dbReference type="PROSITE" id="PS51379">
    <property type="entry name" value="4FE4S_FER_2"/>
    <property type="match status" value="2"/>
</dbReference>
<dbReference type="GO" id="GO:0030313">
    <property type="term" value="C:cell envelope"/>
    <property type="evidence" value="ECO:0007669"/>
    <property type="project" value="UniProtKB-SubCell"/>
</dbReference>
<name>Q67L61_SYMTH</name>
<evidence type="ECO:0000256" key="1">
    <source>
        <dbReference type="ARBA" id="ARBA00004196"/>
    </source>
</evidence>
<dbReference type="InterPro" id="IPR051555">
    <property type="entry name" value="FDH_Electron_Transfer_Unit"/>
</dbReference>
<dbReference type="eggNOG" id="COG0437">
    <property type="taxonomic scope" value="Bacteria"/>
</dbReference>
<evidence type="ECO:0000256" key="2">
    <source>
        <dbReference type="ARBA" id="ARBA00022485"/>
    </source>
</evidence>
<dbReference type="Gene3D" id="3.30.70.20">
    <property type="match status" value="2"/>
</dbReference>
<dbReference type="PANTHER" id="PTHR43545">
    <property type="entry name" value="FORMATE DEHYDROGENASE, NITRATE-INDUCIBLE, IRON-SULFUR SUBUNIT"/>
    <property type="match status" value="1"/>
</dbReference>
<evidence type="ECO:0000259" key="7">
    <source>
        <dbReference type="PROSITE" id="PS51379"/>
    </source>
</evidence>
<dbReference type="CDD" id="cd10561">
    <property type="entry name" value="HybA_like"/>
    <property type="match status" value="1"/>
</dbReference>
<dbReference type="InterPro" id="IPR017900">
    <property type="entry name" value="4Fe4S_Fe_S_CS"/>
</dbReference>